<dbReference type="InterPro" id="IPR005841">
    <property type="entry name" value="Alpha-D-phosphohexomutase_SF"/>
</dbReference>
<keyword evidence="6 12" id="KW-0413">Isomerase</keyword>
<dbReference type="GO" id="GO:0005975">
    <property type="term" value="P:carbohydrate metabolic process"/>
    <property type="evidence" value="ECO:0007669"/>
    <property type="project" value="InterPro"/>
</dbReference>
<comment type="similarity">
    <text evidence="2 7">Belongs to the phosphohexose mutase family.</text>
</comment>
<comment type="caution">
    <text evidence="12">The sequence shown here is derived from an EMBL/GenBank/DDBJ whole genome shotgun (WGS) entry which is preliminary data.</text>
</comment>
<dbReference type="RefSeq" id="WP_106055540.1">
    <property type="nucleotide sequence ID" value="NZ_VUNS01000038.1"/>
</dbReference>
<dbReference type="Pfam" id="PF00408">
    <property type="entry name" value="PGM_PMM_IV"/>
    <property type="match status" value="1"/>
</dbReference>
<evidence type="ECO:0000256" key="3">
    <source>
        <dbReference type="ARBA" id="ARBA00022553"/>
    </source>
</evidence>
<keyword evidence="4 7" id="KW-0479">Metal-binding</keyword>
<organism evidence="12 13">
    <name type="scientific">Victivallis lenta</name>
    <dbReference type="NCBI Taxonomy" id="2606640"/>
    <lineage>
        <taxon>Bacteria</taxon>
        <taxon>Pseudomonadati</taxon>
        <taxon>Lentisphaerota</taxon>
        <taxon>Lentisphaeria</taxon>
        <taxon>Victivallales</taxon>
        <taxon>Victivallaceae</taxon>
        <taxon>Victivallis</taxon>
    </lineage>
</organism>
<dbReference type="InterPro" id="IPR005845">
    <property type="entry name" value="A-D-PHexomutase_a/b/a-II"/>
</dbReference>
<feature type="domain" description="Alpha-D-phosphohexomutase alpha/beta/alpha" evidence="11">
    <location>
        <begin position="262"/>
        <end position="367"/>
    </location>
</feature>
<evidence type="ECO:0000259" key="8">
    <source>
        <dbReference type="Pfam" id="PF00408"/>
    </source>
</evidence>
<evidence type="ECO:0000256" key="5">
    <source>
        <dbReference type="ARBA" id="ARBA00022842"/>
    </source>
</evidence>
<protein>
    <submittedName>
        <fullName evidence="12">Phosphoglucosamine mutase</fullName>
        <ecNumber evidence="12">5.4.2.10</ecNumber>
    </submittedName>
</protein>
<evidence type="ECO:0000256" key="4">
    <source>
        <dbReference type="ARBA" id="ARBA00022723"/>
    </source>
</evidence>
<name>A0A844GAU8_9BACT</name>
<dbReference type="PANTHER" id="PTHR43771">
    <property type="entry name" value="PHOSPHOMANNOMUTASE"/>
    <property type="match status" value="1"/>
</dbReference>
<sequence>MNRISTLKFSESGVRGIVGEGLTARLAADLGAAFGFYQGGGRIVVGRDTRSTGGMFEQAVTAGLLAAGCEVLRVGVIPTPTLQYTVKSIEAAGGIAITASHNPPQWNALKFIGGAGTFLSPGEAAGLFDLYNQGNLPYRAESDYRGIRVLPDAFSLHEKRIFEVIDVEAVRKKKFRVAVDCVNGVGAVFSAGFLQRLGCEVFAINDRPDGNFARSPEPLPENLGALCRAVRENGCDVGFGQDPDGDRLTVVTEKGVALSTHYTVALAVDQVLDGGDPGPVVANVQTSRLVEMIAESYGCSFYSAPVGEINVVEKMIEVDGVIGGEGNCGGVIYRRVHPGRDSFGAMALILERLAFSERKLSEIVADFPPIANLSCRFDVPPIRSRAVLAELTRRYRSFAPMTFDGLRFDLPEGRVLVRSSNTEPILRLNVECASRPEAEALLARFKDEIQPLTEDASRT</sequence>
<dbReference type="Gene3D" id="3.30.310.50">
    <property type="entry name" value="Alpha-D-phosphohexomutase, C-terminal domain"/>
    <property type="match status" value="1"/>
</dbReference>
<comment type="cofactor">
    <cofactor evidence="1">
        <name>Mg(2+)</name>
        <dbReference type="ChEBI" id="CHEBI:18420"/>
    </cofactor>
</comment>
<dbReference type="PROSITE" id="PS00710">
    <property type="entry name" value="PGM_PMM"/>
    <property type="match status" value="1"/>
</dbReference>
<keyword evidence="13" id="KW-1185">Reference proteome</keyword>
<evidence type="ECO:0000256" key="6">
    <source>
        <dbReference type="ARBA" id="ARBA00023235"/>
    </source>
</evidence>
<dbReference type="InterPro" id="IPR016066">
    <property type="entry name" value="A-D-PHexomutase_CS"/>
</dbReference>
<dbReference type="InterPro" id="IPR024086">
    <property type="entry name" value="GlmM_arc-type"/>
</dbReference>
<dbReference type="Gene3D" id="3.40.120.10">
    <property type="entry name" value="Alpha-D-Glucose-1,6-Bisphosphate, subunit A, domain 3"/>
    <property type="match status" value="3"/>
</dbReference>
<evidence type="ECO:0000256" key="7">
    <source>
        <dbReference type="RuleBase" id="RU004326"/>
    </source>
</evidence>
<dbReference type="Pfam" id="PF02878">
    <property type="entry name" value="PGM_PMM_I"/>
    <property type="match status" value="1"/>
</dbReference>
<dbReference type="GO" id="GO:0000287">
    <property type="term" value="F:magnesium ion binding"/>
    <property type="evidence" value="ECO:0007669"/>
    <property type="project" value="InterPro"/>
</dbReference>
<accession>A0A844GAU8</accession>
<keyword evidence="3" id="KW-0597">Phosphoprotein</keyword>
<evidence type="ECO:0000259" key="10">
    <source>
        <dbReference type="Pfam" id="PF02879"/>
    </source>
</evidence>
<evidence type="ECO:0000259" key="9">
    <source>
        <dbReference type="Pfam" id="PF02878"/>
    </source>
</evidence>
<dbReference type="EC" id="5.4.2.10" evidence="12"/>
<dbReference type="InterPro" id="IPR005844">
    <property type="entry name" value="A-D-PHexomutase_a/b/a-I"/>
</dbReference>
<evidence type="ECO:0000256" key="1">
    <source>
        <dbReference type="ARBA" id="ARBA00001946"/>
    </source>
</evidence>
<dbReference type="InterPro" id="IPR016055">
    <property type="entry name" value="A-D-PHexomutase_a/b/a-I/II/III"/>
</dbReference>
<dbReference type="Proteomes" id="UP000435649">
    <property type="component" value="Unassembled WGS sequence"/>
</dbReference>
<evidence type="ECO:0000256" key="2">
    <source>
        <dbReference type="ARBA" id="ARBA00010231"/>
    </source>
</evidence>
<evidence type="ECO:0000259" key="11">
    <source>
        <dbReference type="Pfam" id="PF02880"/>
    </source>
</evidence>
<feature type="domain" description="Alpha-D-phosphohexomutase C-terminal" evidence="8">
    <location>
        <begin position="397"/>
        <end position="446"/>
    </location>
</feature>
<feature type="domain" description="Alpha-D-phosphohexomutase alpha/beta/alpha" evidence="9">
    <location>
        <begin position="7"/>
        <end position="132"/>
    </location>
</feature>
<reference evidence="12 13" key="1">
    <citation type="submission" date="2019-08" db="EMBL/GenBank/DDBJ databases">
        <title>In-depth cultivation of the pig gut microbiome towards novel bacterial diversity and tailored functional studies.</title>
        <authorList>
            <person name="Wylensek D."/>
            <person name="Hitch T.C.A."/>
            <person name="Clavel T."/>
        </authorList>
    </citation>
    <scope>NUCLEOTIDE SEQUENCE [LARGE SCALE GENOMIC DNA]</scope>
    <source>
        <strain evidence="12 13">BBE-744-WT-12</strain>
    </source>
</reference>
<proteinExistence type="inferred from homology"/>
<dbReference type="NCBIfam" id="TIGR03990">
    <property type="entry name" value="Arch_GlmM"/>
    <property type="match status" value="1"/>
</dbReference>
<keyword evidence="5 7" id="KW-0460">Magnesium</keyword>
<evidence type="ECO:0000313" key="13">
    <source>
        <dbReference type="Proteomes" id="UP000435649"/>
    </source>
</evidence>
<dbReference type="GO" id="GO:0008966">
    <property type="term" value="F:phosphoglucosamine mutase activity"/>
    <property type="evidence" value="ECO:0007669"/>
    <property type="project" value="UniProtKB-EC"/>
</dbReference>
<dbReference type="Pfam" id="PF02879">
    <property type="entry name" value="PGM_PMM_II"/>
    <property type="match status" value="1"/>
</dbReference>
<dbReference type="SUPFAM" id="SSF53738">
    <property type="entry name" value="Phosphoglucomutase, first 3 domains"/>
    <property type="match status" value="3"/>
</dbReference>
<dbReference type="AlphaFoldDB" id="A0A844GAU8"/>
<feature type="domain" description="Alpha-D-phosphohexomutase alpha/beta/alpha" evidence="10">
    <location>
        <begin position="161"/>
        <end position="255"/>
    </location>
</feature>
<evidence type="ECO:0000313" key="12">
    <source>
        <dbReference type="EMBL" id="MST99498.1"/>
    </source>
</evidence>
<dbReference type="InterPro" id="IPR005846">
    <property type="entry name" value="A-D-PHexomutase_a/b/a-III"/>
</dbReference>
<dbReference type="FunFam" id="3.40.120.10:FF:000001">
    <property type="entry name" value="Phosphoglucosamine mutase"/>
    <property type="match status" value="1"/>
</dbReference>
<dbReference type="InterPro" id="IPR005843">
    <property type="entry name" value="A-D-PHexomutase_C"/>
</dbReference>
<dbReference type="EMBL" id="VUNS01000038">
    <property type="protein sequence ID" value="MST99498.1"/>
    <property type="molecule type" value="Genomic_DNA"/>
</dbReference>
<dbReference type="Pfam" id="PF02880">
    <property type="entry name" value="PGM_PMM_III"/>
    <property type="match status" value="1"/>
</dbReference>
<gene>
    <name evidence="12" type="primary">glmM</name>
    <name evidence="12" type="ORF">FYJ85_20940</name>
</gene>
<dbReference type="PANTHER" id="PTHR43771:SF1">
    <property type="entry name" value="PHOSPHOMANNOMUTASE"/>
    <property type="match status" value="1"/>
</dbReference>
<dbReference type="InterPro" id="IPR036900">
    <property type="entry name" value="A-D-PHexomutase_C_sf"/>
</dbReference>
<dbReference type="SUPFAM" id="SSF55957">
    <property type="entry name" value="Phosphoglucomutase, C-terminal domain"/>
    <property type="match status" value="1"/>
</dbReference>
<dbReference type="PRINTS" id="PR00509">
    <property type="entry name" value="PGMPMM"/>
</dbReference>